<feature type="transmembrane region" description="Helical" evidence="6">
    <location>
        <begin position="12"/>
        <end position="33"/>
    </location>
</feature>
<comment type="subcellular location">
    <subcellularLocation>
        <location evidence="1">Cell membrane</location>
        <topology evidence="1">Multi-pass membrane protein</topology>
    </subcellularLocation>
</comment>
<feature type="transmembrane region" description="Helical" evidence="6">
    <location>
        <begin position="372"/>
        <end position="392"/>
    </location>
</feature>
<feature type="transmembrane region" description="Helical" evidence="6">
    <location>
        <begin position="428"/>
        <end position="449"/>
    </location>
</feature>
<accession>Q2IZW8</accession>
<dbReference type="RefSeq" id="WP_011440430.1">
    <property type="nucleotide sequence ID" value="NC_007778.1"/>
</dbReference>
<sequence length="493" mass="51117">MRLIAAIRGRLAGRMIVFLIATCVQVVLAIALLPLTTVVLTAADFGTYALLMSVAAFANALGDGGGSLALPAHYAVEPAHERRAMLASFFVVSFCLSSAVAIVFVIAAPQLGAFLGDADGKGFAWSIVGLTAVLIPLRAASALATTVFSVSGRGNAIAAQMVAQAIGTFVGTLVCLFGLHLGVVSLFGGAVIGQLAALSVSVAALGAQPWASPTKRWLRVVRHNAPTAAFAGVTDGARGIGENALIGSHLGLAAVGILSHARLYYGMLLSASNAVAHNVWSVSLAESREDGRAFARTEAAWTPVHMAFTLFGVGFVCAGTEFVSMLTNDRLTPAALYVPWLVIVLLVHISGRAQAAVLYARGAAPLVSRTRAILSLAILAALPFVIGSFGGIGLQLGLSGAVAALILEAALFRGYLRWKSGKFAGPMVFQDGWAFGGIVLIALSWLLSAALQPSLPVRAIFFGVVVVATIAVERKRLAEMLNALHRLYKAAHS</sequence>
<dbReference type="Proteomes" id="UP000008809">
    <property type="component" value="Chromosome"/>
</dbReference>
<keyword evidence="4 6" id="KW-1133">Transmembrane helix</keyword>
<evidence type="ECO:0000256" key="5">
    <source>
        <dbReference type="ARBA" id="ARBA00023136"/>
    </source>
</evidence>
<dbReference type="GO" id="GO:0005886">
    <property type="term" value="C:plasma membrane"/>
    <property type="evidence" value="ECO:0007669"/>
    <property type="project" value="UniProtKB-SubCell"/>
</dbReference>
<evidence type="ECO:0000256" key="1">
    <source>
        <dbReference type="ARBA" id="ARBA00004651"/>
    </source>
</evidence>
<name>Q2IZW8_RHOP2</name>
<feature type="transmembrane region" description="Helical" evidence="6">
    <location>
        <begin position="398"/>
        <end position="416"/>
    </location>
</feature>
<protein>
    <recommendedName>
        <fullName evidence="9">Polysaccharide biosynthesis protein</fullName>
    </recommendedName>
</protein>
<dbReference type="KEGG" id="rpb:RPB_1532"/>
<dbReference type="OrthoDB" id="8255869at2"/>
<feature type="transmembrane region" description="Helical" evidence="6">
    <location>
        <begin position="162"/>
        <end position="181"/>
    </location>
</feature>
<evidence type="ECO:0000256" key="3">
    <source>
        <dbReference type="ARBA" id="ARBA00022692"/>
    </source>
</evidence>
<evidence type="ECO:0000256" key="4">
    <source>
        <dbReference type="ARBA" id="ARBA00022989"/>
    </source>
</evidence>
<evidence type="ECO:0000313" key="7">
    <source>
        <dbReference type="EMBL" id="ABD06242.1"/>
    </source>
</evidence>
<dbReference type="STRING" id="316058.RPB_1532"/>
<feature type="transmembrane region" description="Helical" evidence="6">
    <location>
        <begin position="455"/>
        <end position="472"/>
    </location>
</feature>
<evidence type="ECO:0000256" key="6">
    <source>
        <dbReference type="SAM" id="Phobius"/>
    </source>
</evidence>
<keyword evidence="5 6" id="KW-0472">Membrane</keyword>
<dbReference type="HOGENOM" id="CLU_553079_0_0_5"/>
<evidence type="ECO:0000256" key="2">
    <source>
        <dbReference type="ARBA" id="ARBA00022475"/>
    </source>
</evidence>
<dbReference type="PANTHER" id="PTHR30250:SF11">
    <property type="entry name" value="O-ANTIGEN TRANSPORTER-RELATED"/>
    <property type="match status" value="1"/>
</dbReference>
<keyword evidence="3 6" id="KW-0812">Transmembrane</keyword>
<gene>
    <name evidence="7" type="ordered locus">RPB_1532</name>
</gene>
<feature type="transmembrane region" description="Helical" evidence="6">
    <location>
        <begin position="187"/>
        <end position="207"/>
    </location>
</feature>
<dbReference type="Pfam" id="PF13440">
    <property type="entry name" value="Polysacc_synt_3"/>
    <property type="match status" value="1"/>
</dbReference>
<keyword evidence="8" id="KW-1185">Reference proteome</keyword>
<feature type="transmembrane region" description="Helical" evidence="6">
    <location>
        <begin position="306"/>
        <end position="325"/>
    </location>
</feature>
<feature type="transmembrane region" description="Helical" evidence="6">
    <location>
        <begin position="45"/>
        <end position="72"/>
    </location>
</feature>
<feature type="transmembrane region" description="Helical" evidence="6">
    <location>
        <begin position="337"/>
        <end position="360"/>
    </location>
</feature>
<proteinExistence type="predicted"/>
<feature type="transmembrane region" description="Helical" evidence="6">
    <location>
        <begin position="84"/>
        <end position="111"/>
    </location>
</feature>
<dbReference type="EMBL" id="CP000250">
    <property type="protein sequence ID" value="ABD06242.1"/>
    <property type="molecule type" value="Genomic_DNA"/>
</dbReference>
<dbReference type="eggNOG" id="COG2244">
    <property type="taxonomic scope" value="Bacteria"/>
</dbReference>
<evidence type="ECO:0000313" key="8">
    <source>
        <dbReference type="Proteomes" id="UP000008809"/>
    </source>
</evidence>
<dbReference type="InterPro" id="IPR050833">
    <property type="entry name" value="Poly_Biosynth_Transport"/>
</dbReference>
<keyword evidence="2" id="KW-1003">Cell membrane</keyword>
<dbReference type="PANTHER" id="PTHR30250">
    <property type="entry name" value="PST FAMILY PREDICTED COLANIC ACID TRANSPORTER"/>
    <property type="match status" value="1"/>
</dbReference>
<feature type="transmembrane region" description="Helical" evidence="6">
    <location>
        <begin position="123"/>
        <end position="150"/>
    </location>
</feature>
<dbReference type="AlphaFoldDB" id="Q2IZW8"/>
<organism evidence="7 8">
    <name type="scientific">Rhodopseudomonas palustris (strain HaA2)</name>
    <dbReference type="NCBI Taxonomy" id="316058"/>
    <lineage>
        <taxon>Bacteria</taxon>
        <taxon>Pseudomonadati</taxon>
        <taxon>Pseudomonadota</taxon>
        <taxon>Alphaproteobacteria</taxon>
        <taxon>Hyphomicrobiales</taxon>
        <taxon>Nitrobacteraceae</taxon>
        <taxon>Rhodopseudomonas</taxon>
    </lineage>
</organism>
<evidence type="ECO:0008006" key="9">
    <source>
        <dbReference type="Google" id="ProtNLM"/>
    </source>
</evidence>
<reference evidence="7 8" key="1">
    <citation type="submission" date="2006-01" db="EMBL/GenBank/DDBJ databases">
        <title>Complete sequence of Rhodopseudomonas palustris HaA2.</title>
        <authorList>
            <consortium name="US DOE Joint Genome Institute"/>
            <person name="Copeland A."/>
            <person name="Lucas S."/>
            <person name="Lapidus A."/>
            <person name="Barry K."/>
            <person name="Detter J.C."/>
            <person name="Glavina T."/>
            <person name="Hammon N."/>
            <person name="Israni S."/>
            <person name="Pitluck S."/>
            <person name="Chain P."/>
            <person name="Malfatti S."/>
            <person name="Shin M."/>
            <person name="Vergez L."/>
            <person name="Schmutz J."/>
            <person name="Larimer F."/>
            <person name="Land M."/>
            <person name="Hauser L."/>
            <person name="Pelletier D.A."/>
            <person name="Kyrpides N."/>
            <person name="Anderson I."/>
            <person name="Oda Y."/>
            <person name="Harwood C.S."/>
            <person name="Richardson P."/>
        </authorList>
    </citation>
    <scope>NUCLEOTIDE SEQUENCE [LARGE SCALE GENOMIC DNA]</scope>
    <source>
        <strain evidence="7 8">HaA2</strain>
    </source>
</reference>